<protein>
    <recommendedName>
        <fullName evidence="4">Secreted protein</fullName>
    </recommendedName>
</protein>
<dbReference type="KEGG" id="cmt:CCM_09066"/>
<feature type="signal peptide" evidence="1">
    <location>
        <begin position="1"/>
        <end position="18"/>
    </location>
</feature>
<dbReference type="AlphaFoldDB" id="G3JT22"/>
<evidence type="ECO:0000313" key="2">
    <source>
        <dbReference type="EMBL" id="EGX89018.1"/>
    </source>
</evidence>
<dbReference type="Proteomes" id="UP000001610">
    <property type="component" value="Unassembled WGS sequence"/>
</dbReference>
<keyword evidence="3" id="KW-1185">Reference proteome</keyword>
<name>G3JT22_CORMM</name>
<gene>
    <name evidence="2" type="ORF">CCM_09066</name>
</gene>
<evidence type="ECO:0000256" key="1">
    <source>
        <dbReference type="SAM" id="SignalP"/>
    </source>
</evidence>
<evidence type="ECO:0000313" key="3">
    <source>
        <dbReference type="Proteomes" id="UP000001610"/>
    </source>
</evidence>
<reference evidence="2 3" key="1">
    <citation type="journal article" date="2011" name="Genome Biol.">
        <title>Genome sequence of the insect pathogenic fungus Cordyceps militaris, a valued traditional Chinese medicine.</title>
        <authorList>
            <person name="Zheng P."/>
            <person name="Xia Y."/>
            <person name="Xiao G."/>
            <person name="Xiong C."/>
            <person name="Hu X."/>
            <person name="Zhang S."/>
            <person name="Zheng H."/>
            <person name="Huang Y."/>
            <person name="Zhou Y."/>
            <person name="Wang S."/>
            <person name="Zhao G.P."/>
            <person name="Liu X."/>
            <person name="St Leger R.J."/>
            <person name="Wang C."/>
        </authorList>
    </citation>
    <scope>NUCLEOTIDE SEQUENCE [LARGE SCALE GENOMIC DNA]</scope>
    <source>
        <strain evidence="2 3">CM01</strain>
    </source>
</reference>
<proteinExistence type="predicted"/>
<dbReference type="RefSeq" id="XP_006674263.1">
    <property type="nucleotide sequence ID" value="XM_006674200.1"/>
</dbReference>
<keyword evidence="1" id="KW-0732">Signal</keyword>
<dbReference type="GeneID" id="18171069"/>
<sequence length="77" mass="8600">MFCTWSISQVVRVACASCRTLLQEWLLAILSYAFGPRSPAPGDVVRHENKKSEVPSLFASSSRRMARIQINHSRPPG</sequence>
<dbReference type="VEuPathDB" id="FungiDB:CCM_09066"/>
<organism evidence="2 3">
    <name type="scientific">Cordyceps militaris (strain CM01)</name>
    <name type="common">Caterpillar fungus</name>
    <dbReference type="NCBI Taxonomy" id="983644"/>
    <lineage>
        <taxon>Eukaryota</taxon>
        <taxon>Fungi</taxon>
        <taxon>Dikarya</taxon>
        <taxon>Ascomycota</taxon>
        <taxon>Pezizomycotina</taxon>
        <taxon>Sordariomycetes</taxon>
        <taxon>Hypocreomycetidae</taxon>
        <taxon>Hypocreales</taxon>
        <taxon>Cordycipitaceae</taxon>
        <taxon>Cordyceps</taxon>
    </lineage>
</organism>
<accession>G3JT22</accession>
<dbReference type="HOGENOM" id="CLU_2637983_0_0_1"/>
<dbReference type="EMBL" id="JH126405">
    <property type="protein sequence ID" value="EGX89018.1"/>
    <property type="molecule type" value="Genomic_DNA"/>
</dbReference>
<feature type="chain" id="PRO_5003446459" description="Secreted protein" evidence="1">
    <location>
        <begin position="19"/>
        <end position="77"/>
    </location>
</feature>
<dbReference type="InParanoid" id="G3JT22"/>
<evidence type="ECO:0008006" key="4">
    <source>
        <dbReference type="Google" id="ProtNLM"/>
    </source>
</evidence>